<dbReference type="Proteomes" id="UP000649617">
    <property type="component" value="Unassembled WGS sequence"/>
</dbReference>
<keyword evidence="2" id="KW-1185">Reference proteome</keyword>
<sequence length="73" mass="7754">VMSSACSGTGAPSFALLALLGDDGYVKQCASESNVAAARAWFLANHTVMHCYRDMTFARPAATRVVWILLACS</sequence>
<dbReference type="OrthoDB" id="491011at2759"/>
<name>A0A812K9K7_SYMPI</name>
<evidence type="ECO:0000313" key="2">
    <source>
        <dbReference type="Proteomes" id="UP000649617"/>
    </source>
</evidence>
<proteinExistence type="predicted"/>
<comment type="caution">
    <text evidence="1">The sequence shown here is derived from an EMBL/GenBank/DDBJ whole genome shotgun (WGS) entry which is preliminary data.</text>
</comment>
<feature type="non-terminal residue" evidence="1">
    <location>
        <position position="73"/>
    </location>
</feature>
<organism evidence="1 2">
    <name type="scientific">Symbiodinium pilosum</name>
    <name type="common">Dinoflagellate</name>
    <dbReference type="NCBI Taxonomy" id="2952"/>
    <lineage>
        <taxon>Eukaryota</taxon>
        <taxon>Sar</taxon>
        <taxon>Alveolata</taxon>
        <taxon>Dinophyceae</taxon>
        <taxon>Suessiales</taxon>
        <taxon>Symbiodiniaceae</taxon>
        <taxon>Symbiodinium</taxon>
    </lineage>
</organism>
<protein>
    <submittedName>
        <fullName evidence="1">Uncharacterized protein</fullName>
    </submittedName>
</protein>
<dbReference type="EMBL" id="CAJNIZ010003133">
    <property type="protein sequence ID" value="CAE7219012.1"/>
    <property type="molecule type" value="Genomic_DNA"/>
</dbReference>
<reference evidence="1" key="1">
    <citation type="submission" date="2021-02" db="EMBL/GenBank/DDBJ databases">
        <authorList>
            <person name="Dougan E. K."/>
            <person name="Rhodes N."/>
            <person name="Thang M."/>
            <person name="Chan C."/>
        </authorList>
    </citation>
    <scope>NUCLEOTIDE SEQUENCE</scope>
</reference>
<dbReference type="AlphaFoldDB" id="A0A812K9K7"/>
<evidence type="ECO:0000313" key="1">
    <source>
        <dbReference type="EMBL" id="CAE7219012.1"/>
    </source>
</evidence>
<gene>
    <name evidence="1" type="ORF">SPIL2461_LOCUS2793</name>
</gene>
<accession>A0A812K9K7</accession>